<dbReference type="AlphaFoldDB" id="A0A7J6U1Z4"/>
<dbReference type="Pfam" id="PF00026">
    <property type="entry name" value="Asp"/>
    <property type="match status" value="1"/>
</dbReference>
<organism evidence="3 4">
    <name type="scientific">Perkinsus olseni</name>
    <name type="common">Perkinsus atlanticus</name>
    <dbReference type="NCBI Taxonomy" id="32597"/>
    <lineage>
        <taxon>Eukaryota</taxon>
        <taxon>Sar</taxon>
        <taxon>Alveolata</taxon>
        <taxon>Perkinsozoa</taxon>
        <taxon>Perkinsea</taxon>
        <taxon>Perkinsida</taxon>
        <taxon>Perkinsidae</taxon>
        <taxon>Perkinsus</taxon>
    </lineage>
</organism>
<reference evidence="3 4" key="1">
    <citation type="submission" date="2020-04" db="EMBL/GenBank/DDBJ databases">
        <title>Perkinsus olseni comparative genomics.</title>
        <authorList>
            <person name="Bogema D.R."/>
        </authorList>
    </citation>
    <scope>NUCLEOTIDE SEQUENCE [LARGE SCALE GENOMIC DNA]</scope>
    <source>
        <strain evidence="3 4">ATCC PRA-207</strain>
    </source>
</reference>
<protein>
    <recommendedName>
        <fullName evidence="2">Peptidase A1 domain-containing protein</fullName>
    </recommendedName>
</protein>
<dbReference type="PROSITE" id="PS51767">
    <property type="entry name" value="PEPTIDASE_A1"/>
    <property type="match status" value="1"/>
</dbReference>
<evidence type="ECO:0000313" key="3">
    <source>
        <dbReference type="EMBL" id="KAF4751739.1"/>
    </source>
</evidence>
<evidence type="ECO:0000313" key="4">
    <source>
        <dbReference type="Proteomes" id="UP000553632"/>
    </source>
</evidence>
<dbReference type="InterPro" id="IPR021109">
    <property type="entry name" value="Peptidase_aspartic_dom_sf"/>
</dbReference>
<gene>
    <name evidence="3" type="ORF">FOZ63_000011</name>
</gene>
<dbReference type="Proteomes" id="UP000553632">
    <property type="component" value="Unassembled WGS sequence"/>
</dbReference>
<dbReference type="SUPFAM" id="SSF50630">
    <property type="entry name" value="Acid proteases"/>
    <property type="match status" value="1"/>
</dbReference>
<evidence type="ECO:0000259" key="2">
    <source>
        <dbReference type="PROSITE" id="PS51767"/>
    </source>
</evidence>
<feature type="region of interest" description="Disordered" evidence="1">
    <location>
        <begin position="1"/>
        <end position="23"/>
    </location>
</feature>
<name>A0A7J6U1Z4_PEROL</name>
<dbReference type="InterPro" id="IPR033121">
    <property type="entry name" value="PEPTIDASE_A1"/>
</dbReference>
<dbReference type="Gene3D" id="2.40.70.10">
    <property type="entry name" value="Acid Proteases"/>
    <property type="match status" value="1"/>
</dbReference>
<evidence type="ECO:0000256" key="1">
    <source>
        <dbReference type="SAM" id="MobiDB-lite"/>
    </source>
</evidence>
<sequence length="386" mass="42852">MRAYTLGPKDWGASGKQPEIPPKTVTMPVEEGLVTVGVDGHDVDLLLDSGYYGLDVFDGHWYEETFGRGSCKKRGAACYFCPENAPCNFGKTESVSTLTFASGKTVQTINRSGSLALGGHIVSGITFSVCRVSDVNNYAKPLGHFGISMMPEISEHFQLPPNMKSLMELLMHRNLVGRLSYTLRTNTTQRSTFTSGEITFGDTIDGAEAAKYIHPEFIRSPKSQRAFPTVWVSSVNLLGADDHLLRTQGFPLAHGNSYMTIADTGADGIYLPQPGLINGIIKKLRKGLKQKGYTNERMHRMWWRGAGFLHVREEALSSLPVLEFRLATSTRLKIRPKHYCTDKGNGTSRLGIRERKFPTLGTPLFRAYSIHVDYTERTIALLENQP</sequence>
<keyword evidence="4" id="KW-1185">Reference proteome</keyword>
<accession>A0A7J6U1Z4</accession>
<proteinExistence type="predicted"/>
<dbReference type="EMBL" id="JABANO010006484">
    <property type="protein sequence ID" value="KAF4751739.1"/>
    <property type="molecule type" value="Genomic_DNA"/>
</dbReference>
<comment type="caution">
    <text evidence="3">The sequence shown here is derived from an EMBL/GenBank/DDBJ whole genome shotgun (WGS) entry which is preliminary data.</text>
</comment>
<feature type="domain" description="Peptidase A1" evidence="2">
    <location>
        <begin position="30"/>
        <end position="382"/>
    </location>
</feature>